<dbReference type="OrthoDB" id="8854536at2"/>
<dbReference type="InterPro" id="IPR037682">
    <property type="entry name" value="TonB_C"/>
</dbReference>
<dbReference type="Gene3D" id="2.20.110.10">
    <property type="entry name" value="Histone H3 K4-specific methyltransferase SET7/9 N-terminal domain"/>
    <property type="match status" value="1"/>
</dbReference>
<dbReference type="PROSITE" id="PS52015">
    <property type="entry name" value="TONB_CTD"/>
    <property type="match status" value="1"/>
</dbReference>
<evidence type="ECO:0000313" key="12">
    <source>
        <dbReference type="Proteomes" id="UP000317624"/>
    </source>
</evidence>
<organism evidence="11 12">
    <name type="scientific">Hymenobacter setariae</name>
    <dbReference type="NCBI Taxonomy" id="2594794"/>
    <lineage>
        <taxon>Bacteria</taxon>
        <taxon>Pseudomonadati</taxon>
        <taxon>Bacteroidota</taxon>
        <taxon>Cytophagia</taxon>
        <taxon>Cytophagales</taxon>
        <taxon>Hymenobacteraceae</taxon>
        <taxon>Hymenobacter</taxon>
    </lineage>
</organism>
<evidence type="ECO:0000256" key="7">
    <source>
        <dbReference type="ARBA" id="ARBA00022927"/>
    </source>
</evidence>
<dbReference type="InterPro" id="IPR051045">
    <property type="entry name" value="TonB-dependent_transducer"/>
</dbReference>
<dbReference type="SUPFAM" id="SSF74653">
    <property type="entry name" value="TolA/TonB C-terminal domain"/>
    <property type="match status" value="1"/>
</dbReference>
<feature type="domain" description="TonB C-terminal" evidence="10">
    <location>
        <begin position="147"/>
        <end position="235"/>
    </location>
</feature>
<evidence type="ECO:0000256" key="8">
    <source>
        <dbReference type="ARBA" id="ARBA00022989"/>
    </source>
</evidence>
<keyword evidence="3" id="KW-0813">Transport</keyword>
<dbReference type="NCBIfam" id="TIGR01352">
    <property type="entry name" value="tonB_Cterm"/>
    <property type="match status" value="1"/>
</dbReference>
<comment type="subcellular location">
    <subcellularLocation>
        <location evidence="1">Cell inner membrane</location>
        <topology evidence="1">Single-pass membrane protein</topology>
        <orientation evidence="1">Periplasmic side</orientation>
    </subcellularLocation>
</comment>
<keyword evidence="5" id="KW-0997">Cell inner membrane</keyword>
<evidence type="ECO:0000256" key="5">
    <source>
        <dbReference type="ARBA" id="ARBA00022519"/>
    </source>
</evidence>
<dbReference type="GO" id="GO:0098797">
    <property type="term" value="C:plasma membrane protein complex"/>
    <property type="evidence" value="ECO:0007669"/>
    <property type="project" value="TreeGrafter"/>
</dbReference>
<comment type="similarity">
    <text evidence="2">Belongs to the TonB family.</text>
</comment>
<dbReference type="SUPFAM" id="SSF82185">
    <property type="entry name" value="Histone H3 K4-specific methyltransferase SET7/9 N-terminal domain"/>
    <property type="match status" value="1"/>
</dbReference>
<dbReference type="RefSeq" id="WP_144850339.1">
    <property type="nucleotide sequence ID" value="NZ_VMRJ01000004.1"/>
</dbReference>
<dbReference type="GO" id="GO:0031992">
    <property type="term" value="F:energy transducer activity"/>
    <property type="evidence" value="ECO:0007669"/>
    <property type="project" value="TreeGrafter"/>
</dbReference>
<evidence type="ECO:0000259" key="10">
    <source>
        <dbReference type="PROSITE" id="PS52015"/>
    </source>
</evidence>
<reference evidence="11 12" key="1">
    <citation type="submission" date="2019-07" db="EMBL/GenBank/DDBJ databases">
        <title>Hymenobacter sp. straun FUR1 Genome sequencing and assembly.</title>
        <authorList>
            <person name="Chhetri G."/>
        </authorList>
    </citation>
    <scope>NUCLEOTIDE SEQUENCE [LARGE SCALE GENOMIC DNA]</scope>
    <source>
        <strain evidence="11 12">Fur1</strain>
    </source>
</reference>
<evidence type="ECO:0000256" key="6">
    <source>
        <dbReference type="ARBA" id="ARBA00022692"/>
    </source>
</evidence>
<accession>A0A558BSF5</accession>
<comment type="caution">
    <text evidence="11">The sequence shown here is derived from an EMBL/GenBank/DDBJ whole genome shotgun (WGS) entry which is preliminary data.</text>
</comment>
<evidence type="ECO:0000313" key="11">
    <source>
        <dbReference type="EMBL" id="TVT39458.1"/>
    </source>
</evidence>
<dbReference type="EMBL" id="VMRJ01000004">
    <property type="protein sequence ID" value="TVT39458.1"/>
    <property type="molecule type" value="Genomic_DNA"/>
</dbReference>
<evidence type="ECO:0000256" key="1">
    <source>
        <dbReference type="ARBA" id="ARBA00004383"/>
    </source>
</evidence>
<evidence type="ECO:0000256" key="4">
    <source>
        <dbReference type="ARBA" id="ARBA00022475"/>
    </source>
</evidence>
<dbReference type="AlphaFoldDB" id="A0A558BSF5"/>
<dbReference type="InterPro" id="IPR006260">
    <property type="entry name" value="TonB/TolA_C"/>
</dbReference>
<dbReference type="GO" id="GO:0015031">
    <property type="term" value="P:protein transport"/>
    <property type="evidence" value="ECO:0007669"/>
    <property type="project" value="UniProtKB-KW"/>
</dbReference>
<gene>
    <name evidence="11" type="ORF">FNT36_17575</name>
</gene>
<keyword evidence="6" id="KW-0812">Transmembrane</keyword>
<dbReference type="GO" id="GO:0055085">
    <property type="term" value="P:transmembrane transport"/>
    <property type="evidence" value="ECO:0007669"/>
    <property type="project" value="InterPro"/>
</dbReference>
<dbReference type="Pfam" id="PF03544">
    <property type="entry name" value="TonB_C"/>
    <property type="match status" value="1"/>
</dbReference>
<dbReference type="Gene3D" id="3.30.1150.10">
    <property type="match status" value="1"/>
</dbReference>
<proteinExistence type="inferred from homology"/>
<protein>
    <submittedName>
        <fullName evidence="11">TonB family protein</fullName>
    </submittedName>
</protein>
<dbReference type="PANTHER" id="PTHR33446:SF2">
    <property type="entry name" value="PROTEIN TONB"/>
    <property type="match status" value="1"/>
</dbReference>
<evidence type="ECO:0000256" key="2">
    <source>
        <dbReference type="ARBA" id="ARBA00006555"/>
    </source>
</evidence>
<keyword evidence="9" id="KW-0472">Membrane</keyword>
<dbReference type="PANTHER" id="PTHR33446">
    <property type="entry name" value="PROTEIN TONB-RELATED"/>
    <property type="match status" value="1"/>
</dbReference>
<evidence type="ECO:0000256" key="9">
    <source>
        <dbReference type="ARBA" id="ARBA00023136"/>
    </source>
</evidence>
<keyword evidence="7" id="KW-0653">Protein transport</keyword>
<keyword evidence="4" id="KW-1003">Cell membrane</keyword>
<dbReference type="Proteomes" id="UP000317624">
    <property type="component" value="Unassembled WGS sequence"/>
</dbReference>
<keyword evidence="12" id="KW-1185">Reference proteome</keyword>
<evidence type="ECO:0000256" key="3">
    <source>
        <dbReference type="ARBA" id="ARBA00022448"/>
    </source>
</evidence>
<keyword evidence="8" id="KW-1133">Transmembrane helix</keyword>
<name>A0A558BSF5_9BACT</name>
<sequence length="235" mass="25922">MNALALLLTLLAPPARPVPDTTFWDGNWRRVQRPNAVYYGWTTPADSGRCRIQDFYLTGERQMEALGWPGPPVVKDGPVTYYFRSGAKRTTGRFANGQREGTWQYWNEDGTLRQKMTWHAGRAVATPAKEPADADSSVPQLVQQMPKFLGPLPLAQYLGATIRRPAQVPAGGGKVYVQFVVGPQGTITSTRIIKGFDPNCDAEALRAVAALPRWQPGLQNGEPTAVRFVVPVVFK</sequence>